<evidence type="ECO:0000259" key="2">
    <source>
        <dbReference type="PROSITE" id="PS50943"/>
    </source>
</evidence>
<keyword evidence="1" id="KW-0802">TPR repeat</keyword>
<dbReference type="SUPFAM" id="SSF48452">
    <property type="entry name" value="TPR-like"/>
    <property type="match status" value="1"/>
</dbReference>
<dbReference type="PANTHER" id="PTHR47691">
    <property type="entry name" value="REGULATOR-RELATED"/>
    <property type="match status" value="1"/>
</dbReference>
<dbReference type="PANTHER" id="PTHR47691:SF3">
    <property type="entry name" value="HTH-TYPE TRANSCRIPTIONAL REGULATOR RV0890C-RELATED"/>
    <property type="match status" value="1"/>
</dbReference>
<feature type="repeat" description="TPR" evidence="1">
    <location>
        <begin position="651"/>
        <end position="684"/>
    </location>
</feature>
<dbReference type="PROSITE" id="PS50005">
    <property type="entry name" value="TPR"/>
    <property type="match status" value="1"/>
</dbReference>
<dbReference type="EMBL" id="SNWR01000001">
    <property type="protein sequence ID" value="TDO39293.1"/>
    <property type="molecule type" value="Genomic_DNA"/>
</dbReference>
<dbReference type="PRINTS" id="PR00364">
    <property type="entry name" value="DISEASERSIST"/>
</dbReference>
<dbReference type="AlphaFoldDB" id="A0A4R6JRL8"/>
<dbReference type="GO" id="GO:0003677">
    <property type="term" value="F:DNA binding"/>
    <property type="evidence" value="ECO:0007669"/>
    <property type="project" value="InterPro"/>
</dbReference>
<dbReference type="Proteomes" id="UP000294901">
    <property type="component" value="Unassembled WGS sequence"/>
</dbReference>
<dbReference type="Gene3D" id="1.10.260.40">
    <property type="entry name" value="lambda repressor-like DNA-binding domains"/>
    <property type="match status" value="1"/>
</dbReference>
<dbReference type="SUPFAM" id="SSF47413">
    <property type="entry name" value="lambda repressor-like DNA-binding domains"/>
    <property type="match status" value="1"/>
</dbReference>
<dbReference type="InterPro" id="IPR019734">
    <property type="entry name" value="TPR_rpt"/>
</dbReference>
<protein>
    <submittedName>
        <fullName evidence="3">Tetratricopeptide repeat protein</fullName>
    </submittedName>
</protein>
<dbReference type="InterPro" id="IPR027417">
    <property type="entry name" value="P-loop_NTPase"/>
</dbReference>
<proteinExistence type="predicted"/>
<accession>A0A4R6JRL8</accession>
<reference evidence="3 4" key="1">
    <citation type="submission" date="2019-03" db="EMBL/GenBank/DDBJ databases">
        <title>Sequencing the genomes of 1000 actinobacteria strains.</title>
        <authorList>
            <person name="Klenk H.-P."/>
        </authorList>
    </citation>
    <scope>NUCLEOTIDE SEQUENCE [LARGE SCALE GENOMIC DNA]</scope>
    <source>
        <strain evidence="3 4">DSM 43805</strain>
    </source>
</reference>
<dbReference type="Gene3D" id="1.25.40.10">
    <property type="entry name" value="Tetratricopeptide repeat domain"/>
    <property type="match status" value="1"/>
</dbReference>
<keyword evidence="4" id="KW-1185">Reference proteome</keyword>
<organism evidence="3 4">
    <name type="scientific">Paractinoplanes brasiliensis</name>
    <dbReference type="NCBI Taxonomy" id="52695"/>
    <lineage>
        <taxon>Bacteria</taxon>
        <taxon>Bacillati</taxon>
        <taxon>Actinomycetota</taxon>
        <taxon>Actinomycetes</taxon>
        <taxon>Micromonosporales</taxon>
        <taxon>Micromonosporaceae</taxon>
        <taxon>Paractinoplanes</taxon>
    </lineage>
</organism>
<dbReference type="Pfam" id="PF00931">
    <property type="entry name" value="NB-ARC"/>
    <property type="match status" value="1"/>
</dbReference>
<dbReference type="InterPro" id="IPR001387">
    <property type="entry name" value="Cro/C1-type_HTH"/>
</dbReference>
<dbReference type="SMART" id="SM00028">
    <property type="entry name" value="TPR"/>
    <property type="match status" value="5"/>
</dbReference>
<name>A0A4R6JRL8_9ACTN</name>
<dbReference type="PROSITE" id="PS50943">
    <property type="entry name" value="HTH_CROC1"/>
    <property type="match status" value="1"/>
</dbReference>
<sequence length="739" mass="78336">MLGDLVRAHRRRLGWSQEDLAGRTGVSVRGIRKIEAQHTGTPRPVTVRLLADAFGLQGTDRDRFCQTALGDPSGHAHVPAQLPSAPAAFVGRTLELAGLDHLLADAAAPAAAVISAVSGTAGIGKTTLAVHWAHRAARHFPGGQLYVNLRGYDPTGSVVDPAEALCVFLDALDVPADRIPSGLDARAALYRSVLAGRRVLVVLDNARDAAQVRPLLPGTAGCFAVVTSRDQLTGLTATEAAHPFTLQLLTADEAHGLLTSRLGAARTTAEPEAVRDIIARCARLPLALAVVAARAAARPAFPLAALAADLRTATTTLDGLAGGDPATDLRAVFSWSQRTLSPDADRLFRLLGLHPGPDITAAAAASLAATGAAQARSLLDELAQAHLILEHVPGRYALHDLLRAFAAEQARSEDAPATHRLLDHYLWTANAAARWMHPMWERLTLPEPQPGVAPESLDNQPAAMAWFTAEQPVLQAVVEQAATAGFDGHIWQLAWACTAYLMRRAYLDELTAMQSLALHAAHRLGDPAGQGYALRGLGMSLGRAGRHEEAESYYERALGTYTRVGDLLGQARAHIGLAKAVLGQGRPAEALRVTERALALFRTAGDRAGEARSLNGIGWCLAQLGDHERGLSYCGRALVLFREVGDGDGLAVTWDSIGHIYCRLGEYGQAVASYQHAVELLHRLDDCSLLGVTLADLGDVHHAAGSRQAAALAWKEALDVLDEVGHPRAEPVRAKLAAG</sequence>
<evidence type="ECO:0000313" key="3">
    <source>
        <dbReference type="EMBL" id="TDO39293.1"/>
    </source>
</evidence>
<dbReference type="CDD" id="cd00093">
    <property type="entry name" value="HTH_XRE"/>
    <property type="match status" value="1"/>
</dbReference>
<dbReference type="InterPro" id="IPR011990">
    <property type="entry name" value="TPR-like_helical_dom_sf"/>
</dbReference>
<dbReference type="Pfam" id="PF13560">
    <property type="entry name" value="HTH_31"/>
    <property type="match status" value="1"/>
</dbReference>
<dbReference type="Gene3D" id="3.40.50.300">
    <property type="entry name" value="P-loop containing nucleotide triphosphate hydrolases"/>
    <property type="match status" value="1"/>
</dbReference>
<comment type="caution">
    <text evidence="3">The sequence shown here is derived from an EMBL/GenBank/DDBJ whole genome shotgun (WGS) entry which is preliminary data.</text>
</comment>
<dbReference type="InterPro" id="IPR010982">
    <property type="entry name" value="Lambda_DNA-bd_dom_sf"/>
</dbReference>
<evidence type="ECO:0000256" key="1">
    <source>
        <dbReference type="PROSITE-ProRule" id="PRU00339"/>
    </source>
</evidence>
<dbReference type="InterPro" id="IPR002182">
    <property type="entry name" value="NB-ARC"/>
</dbReference>
<dbReference type="SMART" id="SM00530">
    <property type="entry name" value="HTH_XRE"/>
    <property type="match status" value="1"/>
</dbReference>
<gene>
    <name evidence="3" type="ORF">C8E87_2970</name>
</gene>
<dbReference type="SUPFAM" id="SSF52540">
    <property type="entry name" value="P-loop containing nucleoside triphosphate hydrolases"/>
    <property type="match status" value="1"/>
</dbReference>
<evidence type="ECO:0000313" key="4">
    <source>
        <dbReference type="Proteomes" id="UP000294901"/>
    </source>
</evidence>
<feature type="domain" description="HTH cro/C1-type" evidence="2">
    <location>
        <begin position="6"/>
        <end position="61"/>
    </location>
</feature>
<dbReference type="GO" id="GO:0043531">
    <property type="term" value="F:ADP binding"/>
    <property type="evidence" value="ECO:0007669"/>
    <property type="project" value="InterPro"/>
</dbReference>
<dbReference type="Pfam" id="PF13424">
    <property type="entry name" value="TPR_12"/>
    <property type="match status" value="2"/>
</dbReference>
<dbReference type="RefSeq" id="WP_166661167.1">
    <property type="nucleotide sequence ID" value="NZ_BOMD01000066.1"/>
</dbReference>